<feature type="region of interest" description="Disordered" evidence="1">
    <location>
        <begin position="133"/>
        <end position="170"/>
    </location>
</feature>
<dbReference type="EMBL" id="DVMU01000065">
    <property type="protein sequence ID" value="HIU33496.1"/>
    <property type="molecule type" value="Genomic_DNA"/>
</dbReference>
<feature type="compositionally biased region" description="Polar residues" evidence="1">
    <location>
        <begin position="136"/>
        <end position="147"/>
    </location>
</feature>
<sequence>MDSDTSTLRISAEATPVPTLKPAGAFLVYHTPHGKWYHTEEHCSGMLGASQYTLESAVANGKKTCSVCSAPSSELLEEPYVVWVDENQVYHVSDECADFSGKASLMTPDTAAREGCAPCERCGAAAYSPEALASLSDVSPTEETAMSTPEASASADAQQPSPSAQTGDSH</sequence>
<evidence type="ECO:0000256" key="1">
    <source>
        <dbReference type="SAM" id="MobiDB-lite"/>
    </source>
</evidence>
<gene>
    <name evidence="2" type="ORF">IAB02_02950</name>
</gene>
<evidence type="ECO:0000313" key="3">
    <source>
        <dbReference type="Proteomes" id="UP000824072"/>
    </source>
</evidence>
<proteinExistence type="predicted"/>
<dbReference type="AlphaFoldDB" id="A0A9D1IBB4"/>
<feature type="compositionally biased region" description="Low complexity" evidence="1">
    <location>
        <begin position="149"/>
        <end position="170"/>
    </location>
</feature>
<accession>A0A9D1IBB4</accession>
<name>A0A9D1IBB4_9FIRM</name>
<reference evidence="2" key="1">
    <citation type="submission" date="2020-10" db="EMBL/GenBank/DDBJ databases">
        <authorList>
            <person name="Gilroy R."/>
        </authorList>
    </citation>
    <scope>NUCLEOTIDE SEQUENCE</scope>
    <source>
        <strain evidence="2">ChiHcec3-11533</strain>
    </source>
</reference>
<dbReference type="Proteomes" id="UP000824072">
    <property type="component" value="Unassembled WGS sequence"/>
</dbReference>
<protein>
    <submittedName>
        <fullName evidence="2">Uncharacterized protein</fullName>
    </submittedName>
</protein>
<organism evidence="2 3">
    <name type="scientific">Candidatus Pullichristensenella excrementigallinarum</name>
    <dbReference type="NCBI Taxonomy" id="2840907"/>
    <lineage>
        <taxon>Bacteria</taxon>
        <taxon>Bacillati</taxon>
        <taxon>Bacillota</taxon>
        <taxon>Clostridia</taxon>
        <taxon>Candidatus Pullichristensenella</taxon>
    </lineage>
</organism>
<reference evidence="2" key="2">
    <citation type="journal article" date="2021" name="PeerJ">
        <title>Extensive microbial diversity within the chicken gut microbiome revealed by metagenomics and culture.</title>
        <authorList>
            <person name="Gilroy R."/>
            <person name="Ravi A."/>
            <person name="Getino M."/>
            <person name="Pursley I."/>
            <person name="Horton D.L."/>
            <person name="Alikhan N.F."/>
            <person name="Baker D."/>
            <person name="Gharbi K."/>
            <person name="Hall N."/>
            <person name="Watson M."/>
            <person name="Adriaenssens E.M."/>
            <person name="Foster-Nyarko E."/>
            <person name="Jarju S."/>
            <person name="Secka A."/>
            <person name="Antonio M."/>
            <person name="Oren A."/>
            <person name="Chaudhuri R.R."/>
            <person name="La Ragione R."/>
            <person name="Hildebrand F."/>
            <person name="Pallen M.J."/>
        </authorList>
    </citation>
    <scope>NUCLEOTIDE SEQUENCE</scope>
    <source>
        <strain evidence="2">ChiHcec3-11533</strain>
    </source>
</reference>
<evidence type="ECO:0000313" key="2">
    <source>
        <dbReference type="EMBL" id="HIU33496.1"/>
    </source>
</evidence>
<comment type="caution">
    <text evidence="2">The sequence shown here is derived from an EMBL/GenBank/DDBJ whole genome shotgun (WGS) entry which is preliminary data.</text>
</comment>